<dbReference type="GO" id="GO:0008972">
    <property type="term" value="F:phosphomethylpyrimidine kinase activity"/>
    <property type="evidence" value="ECO:0007669"/>
    <property type="project" value="UniProtKB-EC"/>
</dbReference>
<dbReference type="Pfam" id="PF08543">
    <property type="entry name" value="Phos_pyr_kin"/>
    <property type="match status" value="1"/>
</dbReference>
<dbReference type="GO" id="GO:0005524">
    <property type="term" value="F:ATP binding"/>
    <property type="evidence" value="ECO:0007669"/>
    <property type="project" value="UniProtKB-KW"/>
</dbReference>
<evidence type="ECO:0000256" key="3">
    <source>
        <dbReference type="ARBA" id="ARBA00022777"/>
    </source>
</evidence>
<dbReference type="SUPFAM" id="SSF53613">
    <property type="entry name" value="Ribokinase-like"/>
    <property type="match status" value="1"/>
</dbReference>
<keyword evidence="1 6" id="KW-0808">Transferase</keyword>
<dbReference type="EMBL" id="UOEA01000067">
    <property type="protein sequence ID" value="VAV84471.1"/>
    <property type="molecule type" value="Genomic_DNA"/>
</dbReference>
<dbReference type="GO" id="GO:0008902">
    <property type="term" value="F:hydroxymethylpyrimidine kinase activity"/>
    <property type="evidence" value="ECO:0007669"/>
    <property type="project" value="TreeGrafter"/>
</dbReference>
<dbReference type="CDD" id="cd01169">
    <property type="entry name" value="HMPP_kinase"/>
    <property type="match status" value="1"/>
</dbReference>
<accession>A0A3B0QWB4</accession>
<organism evidence="6">
    <name type="scientific">hydrothermal vent metagenome</name>
    <dbReference type="NCBI Taxonomy" id="652676"/>
    <lineage>
        <taxon>unclassified sequences</taxon>
        <taxon>metagenomes</taxon>
        <taxon>ecological metagenomes</taxon>
    </lineage>
</organism>
<dbReference type="GO" id="GO:0009228">
    <property type="term" value="P:thiamine biosynthetic process"/>
    <property type="evidence" value="ECO:0007669"/>
    <property type="project" value="InterPro"/>
</dbReference>
<evidence type="ECO:0000259" key="5">
    <source>
        <dbReference type="Pfam" id="PF08543"/>
    </source>
</evidence>
<dbReference type="FunFam" id="3.40.1190.20:FF:000003">
    <property type="entry name" value="Phosphomethylpyrimidine kinase ThiD"/>
    <property type="match status" value="1"/>
</dbReference>
<keyword evidence="2" id="KW-0547">Nucleotide-binding</keyword>
<keyword evidence="3 6" id="KW-0418">Kinase</keyword>
<gene>
    <name evidence="6" type="ORF">MNBD_DELTA01-1099</name>
</gene>
<dbReference type="NCBIfam" id="TIGR00097">
    <property type="entry name" value="HMP-P_kinase"/>
    <property type="match status" value="1"/>
</dbReference>
<evidence type="ECO:0000256" key="2">
    <source>
        <dbReference type="ARBA" id="ARBA00022741"/>
    </source>
</evidence>
<evidence type="ECO:0000256" key="1">
    <source>
        <dbReference type="ARBA" id="ARBA00022679"/>
    </source>
</evidence>
<protein>
    <submittedName>
        <fullName evidence="6">Hydroxymethylpyrimidine phosphate kinase ThiD</fullName>
        <ecNumber evidence="6">2.7.4.7</ecNumber>
    </submittedName>
</protein>
<proteinExistence type="predicted"/>
<keyword evidence="4" id="KW-0067">ATP-binding</keyword>
<evidence type="ECO:0000313" key="6">
    <source>
        <dbReference type="EMBL" id="VAV84471.1"/>
    </source>
</evidence>
<name>A0A3B0QWB4_9ZZZZ</name>
<dbReference type="Gene3D" id="3.40.1190.20">
    <property type="match status" value="1"/>
</dbReference>
<dbReference type="EC" id="2.7.4.7" evidence="6"/>
<dbReference type="InterPro" id="IPR029056">
    <property type="entry name" value="Ribokinase-like"/>
</dbReference>
<dbReference type="PANTHER" id="PTHR20858:SF17">
    <property type="entry name" value="HYDROXYMETHYLPYRIMIDINE_PHOSPHOMETHYLPYRIMIDINE KINASE THI20-RELATED"/>
    <property type="match status" value="1"/>
</dbReference>
<dbReference type="InterPro" id="IPR004399">
    <property type="entry name" value="HMP/HMP-P_kinase_dom"/>
</dbReference>
<dbReference type="PANTHER" id="PTHR20858">
    <property type="entry name" value="PHOSPHOMETHYLPYRIMIDINE KINASE"/>
    <property type="match status" value="1"/>
</dbReference>
<reference evidence="6" key="1">
    <citation type="submission" date="2018-06" db="EMBL/GenBank/DDBJ databases">
        <authorList>
            <person name="Zhirakovskaya E."/>
        </authorList>
    </citation>
    <scope>NUCLEOTIDE SEQUENCE</scope>
</reference>
<dbReference type="InterPro" id="IPR013749">
    <property type="entry name" value="PM/HMP-P_kinase-1"/>
</dbReference>
<sequence length="251" mass="26600">MKKILTIAGFDPTGGAGLQADLAVFTAFKLEGFSAVTAITAQDGVRVTMVEPISPSILKKQLDTLLAAHKVDAVKIGMLGTGELANVVLLAIKRHSLQNVVLDTVLASSSGRRLLDKDGLSALKKLIPLARIITPNIIEAGVLTGTKIKNIKNMEAAALELHALGAENVLITGGHLKAAPVDVLYDGKAFLHFEGKRIKADKKTLHGTGCILSSAISAQLAKGRTIKTAVKEAKAYLEKVIKKRMKTKTQP</sequence>
<dbReference type="AlphaFoldDB" id="A0A3B0QWB4"/>
<dbReference type="GO" id="GO:0005829">
    <property type="term" value="C:cytosol"/>
    <property type="evidence" value="ECO:0007669"/>
    <property type="project" value="TreeGrafter"/>
</dbReference>
<feature type="domain" description="Pyridoxamine kinase/Phosphomethylpyrimidine kinase" evidence="5">
    <location>
        <begin position="11"/>
        <end position="247"/>
    </location>
</feature>
<evidence type="ECO:0000256" key="4">
    <source>
        <dbReference type="ARBA" id="ARBA00022840"/>
    </source>
</evidence>